<keyword evidence="3" id="KW-1185">Reference proteome</keyword>
<reference evidence="2 3" key="1">
    <citation type="submission" date="2023-01" db="EMBL/GenBank/DDBJ databases">
        <title>Novel diversity within Roseofilum (Cyanobacteria; Desertifilaceae) from marine benthic mats with descriptions of four novel species.</title>
        <authorList>
            <person name="Wang Y."/>
            <person name="Berthold D.E."/>
            <person name="Hu J."/>
            <person name="Lefler F.W."/>
            <person name="Laughinghouse H.D. IV."/>
        </authorList>
    </citation>
    <scope>NUCLEOTIDE SEQUENCE [LARGE SCALE GENOMIC DNA]</scope>
    <source>
        <strain evidence="2 3">BLCC-M143</strain>
    </source>
</reference>
<proteinExistence type="predicted"/>
<feature type="domain" description="ApeA N-terminal" evidence="1">
    <location>
        <begin position="8"/>
        <end position="301"/>
    </location>
</feature>
<comment type="caution">
    <text evidence="2">The sequence shown here is derived from an EMBL/GenBank/DDBJ whole genome shotgun (WGS) entry which is preliminary data.</text>
</comment>
<dbReference type="Pfam" id="PF18862">
    <property type="entry name" value="ApeA_NTD1"/>
    <property type="match status" value="1"/>
</dbReference>
<organism evidence="2 3">
    <name type="scientific">Roseofilum casamattae BLCC-M143</name>
    <dbReference type="NCBI Taxonomy" id="3022442"/>
    <lineage>
        <taxon>Bacteria</taxon>
        <taxon>Bacillati</taxon>
        <taxon>Cyanobacteriota</taxon>
        <taxon>Cyanophyceae</taxon>
        <taxon>Desertifilales</taxon>
        <taxon>Desertifilaceae</taxon>
        <taxon>Roseofilum</taxon>
        <taxon>Roseofilum casamattae</taxon>
    </lineage>
</organism>
<dbReference type="RefSeq" id="WP_283759271.1">
    <property type="nucleotide sequence ID" value="NZ_JAQOSQ010000017.1"/>
</dbReference>
<evidence type="ECO:0000313" key="3">
    <source>
        <dbReference type="Proteomes" id="UP001232992"/>
    </source>
</evidence>
<gene>
    <name evidence="2" type="ORF">PMH09_15625</name>
</gene>
<protein>
    <recommendedName>
        <fullName evidence="1">ApeA N-terminal domain-containing protein</fullName>
    </recommendedName>
</protein>
<name>A0ABT7BZI3_9CYAN</name>
<dbReference type="InterPro" id="IPR041223">
    <property type="entry name" value="ApeA_NTD"/>
</dbReference>
<sequence>MTNTITLQGNWWLPDSPDERLSGILSLSEDRIELNINGQLSIDFVEAHIPEIHGIIVEDIHTPDSARRFRTKIVILQNCLYIKHSPCCIFYPKFDSTIVTSSFSAATAYTIKNHANVKDLSLCFHEIELGFSHLADFSLTTGRLIKDDFVCDENGRFQEISAVYKARDLPRVIIGNVAIKFTQGIQDSGDRIRKFVINPVIRFRITSEEALTLPEWQSKYIMPLKHFLTLATKEVNHVTHICACHHDNVQILDDGTKRLIHYEILNAKILKSRNTEFKEPGTPFFRLRDIQDSFEDILKRWLELYERHYIVQNLLFSHLHSEEVISSPLN</sequence>
<accession>A0ABT7BZI3</accession>
<evidence type="ECO:0000259" key="1">
    <source>
        <dbReference type="Pfam" id="PF18862"/>
    </source>
</evidence>
<dbReference type="EMBL" id="JAQOSQ010000017">
    <property type="protein sequence ID" value="MDJ1184616.1"/>
    <property type="molecule type" value="Genomic_DNA"/>
</dbReference>
<dbReference type="Proteomes" id="UP001232992">
    <property type="component" value="Unassembled WGS sequence"/>
</dbReference>
<evidence type="ECO:0000313" key="2">
    <source>
        <dbReference type="EMBL" id="MDJ1184616.1"/>
    </source>
</evidence>